<dbReference type="AlphaFoldDB" id="A0A8T1WZV5"/>
<dbReference type="Proteomes" id="UP000693981">
    <property type="component" value="Unassembled WGS sequence"/>
</dbReference>
<evidence type="ECO:0000256" key="2">
    <source>
        <dbReference type="ARBA" id="ARBA00023125"/>
    </source>
</evidence>
<dbReference type="EMBL" id="JAGDFL010000066">
    <property type="protein sequence ID" value="KAG7398986.1"/>
    <property type="molecule type" value="Genomic_DNA"/>
</dbReference>
<keyword evidence="2" id="KW-0238">DNA-binding</keyword>
<evidence type="ECO:0008006" key="10">
    <source>
        <dbReference type="Google" id="ProtNLM"/>
    </source>
</evidence>
<dbReference type="SMART" id="SM00717">
    <property type="entry name" value="SANT"/>
    <property type="match status" value="1"/>
</dbReference>
<dbReference type="InterPro" id="IPR006447">
    <property type="entry name" value="Myb_dom_plants"/>
</dbReference>
<reference evidence="8" key="1">
    <citation type="submission" date="2021-02" db="EMBL/GenBank/DDBJ databases">
        <authorList>
            <person name="Palmer J.M."/>
        </authorList>
    </citation>
    <scope>NUCLEOTIDE SEQUENCE</scope>
    <source>
        <strain evidence="8">SCRP23</strain>
    </source>
</reference>
<evidence type="ECO:0000313" key="9">
    <source>
        <dbReference type="Proteomes" id="UP000693981"/>
    </source>
</evidence>
<feature type="domain" description="Myb-like" evidence="5">
    <location>
        <begin position="37"/>
        <end position="88"/>
    </location>
</feature>
<evidence type="ECO:0000313" key="8">
    <source>
        <dbReference type="EMBL" id="KAG7398986.1"/>
    </source>
</evidence>
<keyword evidence="9" id="KW-1185">Reference proteome</keyword>
<evidence type="ECO:0000259" key="6">
    <source>
        <dbReference type="PROSITE" id="PS51293"/>
    </source>
</evidence>
<dbReference type="CDD" id="cd00167">
    <property type="entry name" value="SANT"/>
    <property type="match status" value="1"/>
</dbReference>
<dbReference type="PROSITE" id="PS50090">
    <property type="entry name" value="MYB_LIKE"/>
    <property type="match status" value="1"/>
</dbReference>
<dbReference type="InterPro" id="IPR001005">
    <property type="entry name" value="SANT/Myb"/>
</dbReference>
<dbReference type="InterPro" id="IPR017930">
    <property type="entry name" value="Myb_dom"/>
</dbReference>
<feature type="domain" description="SANT" evidence="6">
    <location>
        <begin position="45"/>
        <end position="92"/>
    </location>
</feature>
<evidence type="ECO:0000256" key="3">
    <source>
        <dbReference type="ARBA" id="ARBA00023163"/>
    </source>
</evidence>
<name>A0A8T1WZV5_9STRA</name>
<dbReference type="PANTHER" id="PTHR12802:SF155">
    <property type="entry name" value="DEUBIQUITINASE MYSM1"/>
    <property type="match status" value="1"/>
</dbReference>
<protein>
    <recommendedName>
        <fullName evidence="10">Myb-like DNA-binding protein</fullName>
    </recommendedName>
</protein>
<dbReference type="GO" id="GO:0003677">
    <property type="term" value="F:DNA binding"/>
    <property type="evidence" value="ECO:0007669"/>
    <property type="project" value="UniProtKB-KW"/>
</dbReference>
<feature type="domain" description="HTH myb-type" evidence="7">
    <location>
        <begin position="45"/>
        <end position="92"/>
    </location>
</feature>
<evidence type="ECO:0000256" key="1">
    <source>
        <dbReference type="ARBA" id="ARBA00023015"/>
    </source>
</evidence>
<keyword evidence="4" id="KW-0539">Nucleus</keyword>
<gene>
    <name evidence="8" type="ORF">PHYBOEH_009979</name>
</gene>
<keyword evidence="3" id="KW-0804">Transcription</keyword>
<dbReference type="PROSITE" id="PS51294">
    <property type="entry name" value="HTH_MYB"/>
    <property type="match status" value="1"/>
</dbReference>
<accession>A0A8T1WZV5</accession>
<evidence type="ECO:0000259" key="7">
    <source>
        <dbReference type="PROSITE" id="PS51294"/>
    </source>
</evidence>
<dbReference type="PROSITE" id="PS51293">
    <property type="entry name" value="SANT"/>
    <property type="match status" value="1"/>
</dbReference>
<evidence type="ECO:0000256" key="4">
    <source>
        <dbReference type="ARBA" id="ARBA00023242"/>
    </source>
</evidence>
<dbReference type="Pfam" id="PF00249">
    <property type="entry name" value="Myb_DNA-binding"/>
    <property type="match status" value="1"/>
</dbReference>
<proteinExistence type="predicted"/>
<keyword evidence="1" id="KW-0805">Transcription regulation</keyword>
<evidence type="ECO:0000259" key="5">
    <source>
        <dbReference type="PROSITE" id="PS50090"/>
    </source>
</evidence>
<sequence length="200" mass="22609">MTITNNTTRDLFQVTTSNGLQLIRLSQRFSPQSQNSRRASTTGWWTHEEHEKFLEAMEKYPSGPWKKIARHVGSRTSRQVMTHAQKYRQRIKRLANRSTRGRRNLARQSEVKAATKAAASDVVNVAPEVANTLIDPLLLEELCAVTDSVDAEIPLEWVSPVDKLPLGDIVQPNHYTGVNTFLNDDEIVAFLSDPTIDWIA</sequence>
<organism evidence="8 9">
    <name type="scientific">Phytophthora boehmeriae</name>
    <dbReference type="NCBI Taxonomy" id="109152"/>
    <lineage>
        <taxon>Eukaryota</taxon>
        <taxon>Sar</taxon>
        <taxon>Stramenopiles</taxon>
        <taxon>Oomycota</taxon>
        <taxon>Peronosporomycetes</taxon>
        <taxon>Peronosporales</taxon>
        <taxon>Peronosporaceae</taxon>
        <taxon>Phytophthora</taxon>
    </lineage>
</organism>
<dbReference type="OrthoDB" id="118550at2759"/>
<dbReference type="InterPro" id="IPR017884">
    <property type="entry name" value="SANT_dom"/>
</dbReference>
<dbReference type="NCBIfam" id="TIGR01557">
    <property type="entry name" value="myb_SHAQKYF"/>
    <property type="match status" value="1"/>
</dbReference>
<comment type="caution">
    <text evidence="8">The sequence shown here is derived from an EMBL/GenBank/DDBJ whole genome shotgun (WGS) entry which is preliminary data.</text>
</comment>
<dbReference type="PANTHER" id="PTHR12802">
    <property type="entry name" value="SWI/SNF COMPLEX-RELATED"/>
    <property type="match status" value="1"/>
</dbReference>